<dbReference type="VEuPathDB" id="TriTrypDB:ADEAN_000404500"/>
<sequence length="342" mass="39901">MLRRTIFRRADFFSTMVPNAVIQTPHVLTDTQLTAVKAALEEKKAVLEGIDLVTPFESLANIDNIQRRQKTIEQLNHAGDLLRSKLYKKDFSDPFHRLLVHELIMVLGFYERGLNSNELQGESVRFVLNHYGFDVRRDTTITKKIHESLLEEQTTTKQSEELLTYLLRLERHLSGKYRFAPVGGRRWFTLGLALSELSSEKEMQRVLDLPVVKQHGNFEVELDEKDPLWKNYVVKPKVENFVSFVESAKLTDTIRDADLIYNLRVQKPPRKLEYWEEMKEKLLQAWVIVFAVWISFWAVDEELITLFALIFLKHRQTKILEEEAEKTGGKVYIASSSGLTYR</sequence>
<evidence type="ECO:0000313" key="1">
    <source>
        <dbReference type="EMBL" id="CAD2216583.1"/>
    </source>
</evidence>
<protein>
    <submittedName>
        <fullName evidence="1">Uncharacterized protein</fullName>
    </submittedName>
</protein>
<dbReference type="Proteomes" id="UP000515908">
    <property type="component" value="Chromosome 07"/>
</dbReference>
<name>S9UPT6_9TRYP</name>
<accession>S9UPT6</accession>
<dbReference type="EMBL" id="LR877151">
    <property type="protein sequence ID" value="CAD2216583.1"/>
    <property type="molecule type" value="Genomic_DNA"/>
</dbReference>
<organism evidence="1 2">
    <name type="scientific">Angomonas deanei</name>
    <dbReference type="NCBI Taxonomy" id="59799"/>
    <lineage>
        <taxon>Eukaryota</taxon>
        <taxon>Discoba</taxon>
        <taxon>Euglenozoa</taxon>
        <taxon>Kinetoplastea</taxon>
        <taxon>Metakinetoplastina</taxon>
        <taxon>Trypanosomatida</taxon>
        <taxon>Trypanosomatidae</taxon>
        <taxon>Strigomonadinae</taxon>
        <taxon>Angomonas</taxon>
    </lineage>
</organism>
<keyword evidence="2" id="KW-1185">Reference proteome</keyword>
<dbReference type="OrthoDB" id="246467at2759"/>
<dbReference type="AlphaFoldDB" id="S9UPT6"/>
<gene>
    <name evidence="1" type="ORF">ADEAN_000404500</name>
</gene>
<reference evidence="1 2" key="1">
    <citation type="submission" date="2020-08" db="EMBL/GenBank/DDBJ databases">
        <authorList>
            <person name="Newling K."/>
            <person name="Davey J."/>
            <person name="Forrester S."/>
        </authorList>
    </citation>
    <scope>NUCLEOTIDE SEQUENCE [LARGE SCALE GENOMIC DNA]</scope>
    <source>
        <strain evidence="2">Crithidia deanei Carvalho (ATCC PRA-265)</strain>
    </source>
</reference>
<evidence type="ECO:0000313" key="2">
    <source>
        <dbReference type="Proteomes" id="UP000515908"/>
    </source>
</evidence>
<proteinExistence type="predicted"/>